<evidence type="ECO:0000313" key="2">
    <source>
        <dbReference type="EMBL" id="VDD89791.1"/>
    </source>
</evidence>
<dbReference type="InterPro" id="IPR056039">
    <property type="entry name" value="DUF7622"/>
</dbReference>
<protein>
    <submittedName>
        <fullName evidence="4">Phlebovirus_G2 domain-containing protein</fullName>
    </submittedName>
</protein>
<evidence type="ECO:0000313" key="3">
    <source>
        <dbReference type="Proteomes" id="UP000274131"/>
    </source>
</evidence>
<reference evidence="4" key="1">
    <citation type="submission" date="2017-02" db="UniProtKB">
        <authorList>
            <consortium name="WormBaseParasite"/>
        </authorList>
    </citation>
    <scope>IDENTIFICATION</scope>
</reference>
<dbReference type="PANTHER" id="PTHR37433">
    <property type="entry name" value="PROTEIN CBG25136-RELATED"/>
    <property type="match status" value="1"/>
</dbReference>
<evidence type="ECO:0000259" key="1">
    <source>
        <dbReference type="Pfam" id="PF24602"/>
    </source>
</evidence>
<name>A0A0N4V424_ENTVE</name>
<feature type="domain" description="DUF7622" evidence="1">
    <location>
        <begin position="12"/>
        <end position="78"/>
    </location>
</feature>
<reference evidence="2 3" key="2">
    <citation type="submission" date="2018-10" db="EMBL/GenBank/DDBJ databases">
        <authorList>
            <consortium name="Pathogen Informatics"/>
        </authorList>
    </citation>
    <scope>NUCLEOTIDE SEQUENCE [LARGE SCALE GENOMIC DNA]</scope>
</reference>
<dbReference type="Pfam" id="PF24602">
    <property type="entry name" value="DUF7622"/>
    <property type="match status" value="1"/>
</dbReference>
<dbReference type="WBParaSite" id="EVEC_0000483401-mRNA-1">
    <property type="protein sequence ID" value="EVEC_0000483401-mRNA-1"/>
    <property type="gene ID" value="EVEC_0000483401"/>
</dbReference>
<dbReference type="AlphaFoldDB" id="A0A0N4V424"/>
<evidence type="ECO:0000313" key="4">
    <source>
        <dbReference type="WBParaSite" id="EVEC_0000483401-mRNA-1"/>
    </source>
</evidence>
<dbReference type="Proteomes" id="UP000274131">
    <property type="component" value="Unassembled WGS sequence"/>
</dbReference>
<organism evidence="4">
    <name type="scientific">Enterobius vermicularis</name>
    <name type="common">Human pinworm</name>
    <dbReference type="NCBI Taxonomy" id="51028"/>
    <lineage>
        <taxon>Eukaryota</taxon>
        <taxon>Metazoa</taxon>
        <taxon>Ecdysozoa</taxon>
        <taxon>Nematoda</taxon>
        <taxon>Chromadorea</taxon>
        <taxon>Rhabditida</taxon>
        <taxon>Spirurina</taxon>
        <taxon>Oxyuridomorpha</taxon>
        <taxon>Oxyuroidea</taxon>
        <taxon>Oxyuridae</taxon>
        <taxon>Enterobius</taxon>
    </lineage>
</organism>
<accession>A0A0N4V424</accession>
<dbReference type="EMBL" id="UXUI01007888">
    <property type="protein sequence ID" value="VDD89791.1"/>
    <property type="molecule type" value="Genomic_DNA"/>
</dbReference>
<sequence length="202" mass="22570">NFCNHDLPFPVARGNVKCVVSSRSENDTLLSNTTCSGTFCRINKVVFPDTSSYYTKGCVSVNDSMANIKVQVISRQIICDLLHVYLHQIKFKTPSLGDPCCSATLTLTGNKLCTAVQLKSKCCTLIDLSIIHLQVGYINVMGHEQWYCDEDYCNRDIRSAERSIEAKLLAQVSSLPTSSRSSLFTVLLFNLCSIFLFHELHD</sequence>
<proteinExistence type="predicted"/>
<keyword evidence="3" id="KW-1185">Reference proteome</keyword>
<gene>
    <name evidence="2" type="ORF">EVEC_LOCUS4542</name>
</gene>